<name>A0A0E9T1V4_ANGAN</name>
<organism evidence="1">
    <name type="scientific">Anguilla anguilla</name>
    <name type="common">European freshwater eel</name>
    <name type="synonym">Muraena anguilla</name>
    <dbReference type="NCBI Taxonomy" id="7936"/>
    <lineage>
        <taxon>Eukaryota</taxon>
        <taxon>Metazoa</taxon>
        <taxon>Chordata</taxon>
        <taxon>Craniata</taxon>
        <taxon>Vertebrata</taxon>
        <taxon>Euteleostomi</taxon>
        <taxon>Actinopterygii</taxon>
        <taxon>Neopterygii</taxon>
        <taxon>Teleostei</taxon>
        <taxon>Anguilliformes</taxon>
        <taxon>Anguillidae</taxon>
        <taxon>Anguilla</taxon>
    </lineage>
</organism>
<dbReference type="EMBL" id="GBXM01061642">
    <property type="protein sequence ID" value="JAH46935.1"/>
    <property type="molecule type" value="Transcribed_RNA"/>
</dbReference>
<sequence>MRILIPLHSKICSLYIVALCFSQDLAIGYC</sequence>
<dbReference type="AlphaFoldDB" id="A0A0E9T1V4"/>
<accession>A0A0E9T1V4</accession>
<reference evidence="1" key="2">
    <citation type="journal article" date="2015" name="Fish Shellfish Immunol.">
        <title>Early steps in the European eel (Anguilla anguilla)-Vibrio vulnificus interaction in the gills: Role of the RtxA13 toxin.</title>
        <authorList>
            <person name="Callol A."/>
            <person name="Pajuelo D."/>
            <person name="Ebbesson L."/>
            <person name="Teles M."/>
            <person name="MacKenzie S."/>
            <person name="Amaro C."/>
        </authorList>
    </citation>
    <scope>NUCLEOTIDE SEQUENCE</scope>
</reference>
<evidence type="ECO:0000313" key="1">
    <source>
        <dbReference type="EMBL" id="JAH46935.1"/>
    </source>
</evidence>
<protein>
    <submittedName>
        <fullName evidence="1">Uncharacterized protein</fullName>
    </submittedName>
</protein>
<proteinExistence type="predicted"/>
<reference evidence="1" key="1">
    <citation type="submission" date="2014-11" db="EMBL/GenBank/DDBJ databases">
        <authorList>
            <person name="Amaro Gonzalez C."/>
        </authorList>
    </citation>
    <scope>NUCLEOTIDE SEQUENCE</scope>
</reference>